<feature type="signal peptide" evidence="1">
    <location>
        <begin position="1"/>
        <end position="23"/>
    </location>
</feature>
<evidence type="ECO:0000313" key="3">
    <source>
        <dbReference type="Proteomes" id="UP000027665"/>
    </source>
</evidence>
<organism evidence="2 3">
    <name type="scientific">Synergistes jonesii</name>
    <dbReference type="NCBI Taxonomy" id="2754"/>
    <lineage>
        <taxon>Bacteria</taxon>
        <taxon>Thermotogati</taxon>
        <taxon>Synergistota</taxon>
        <taxon>Synergistia</taxon>
        <taxon>Synergistales</taxon>
        <taxon>Synergistaceae</taxon>
        <taxon>Synergistes</taxon>
    </lineage>
</organism>
<sequence length="320" mass="35065">MNNNARALAALLLLSFFALPAIAAETPKVIDVERTPLHKNIFDIPVAVAPKAGCNFVKTESGAADKNKKIALEASLLRIPCGKLIEEIKNDCLREKKMEVKSHSSFIWNGDRAELLKIFQLGGRTTVGKWVLIVERGDTTWLISALYSAKDANASQTALEIIKSAWWQRGESEEAPSEAAPVVDVSETPFCVADFRGDSLILTKDGKIPTEAEDKALYVISSEAASCYTRERRDAFVKERLSEIEPGAELEIISQRDEMLNGVPAIVTVAYAGSGEGQKLIYQAALFKTYKVTLFVGIARGNATENLEYFGRLTASYGSR</sequence>
<dbReference type="AlphaFoldDB" id="A0A073IT36"/>
<reference evidence="2 3" key="1">
    <citation type="submission" date="2014-04" db="EMBL/GenBank/DDBJ databases">
        <title>Draft Genome Sequence of Synergistes jonesii.</title>
        <authorList>
            <person name="Coil D.A."/>
            <person name="Eisen J.A."/>
            <person name="Holland-Moritz H.E."/>
        </authorList>
    </citation>
    <scope>NUCLEOTIDE SEQUENCE [LARGE SCALE GENOMIC DNA]</scope>
    <source>
        <strain evidence="2 3">78-1</strain>
    </source>
</reference>
<dbReference type="OrthoDB" id="3825at2"/>
<dbReference type="PATRIC" id="fig|2754.20.peg.2493"/>
<accession>A0A073IT36</accession>
<gene>
    <name evidence="2" type="ORF">EH55_13660</name>
</gene>
<dbReference type="RefSeq" id="WP_037974746.1">
    <property type="nucleotide sequence ID" value="NZ_JMKI01000009.1"/>
</dbReference>
<evidence type="ECO:0000256" key="1">
    <source>
        <dbReference type="SAM" id="SignalP"/>
    </source>
</evidence>
<keyword evidence="1" id="KW-0732">Signal</keyword>
<dbReference type="EMBL" id="JMKI01000009">
    <property type="protein sequence ID" value="KEJ92959.1"/>
    <property type="molecule type" value="Genomic_DNA"/>
</dbReference>
<dbReference type="Proteomes" id="UP000027665">
    <property type="component" value="Unassembled WGS sequence"/>
</dbReference>
<keyword evidence="3" id="KW-1185">Reference proteome</keyword>
<proteinExistence type="predicted"/>
<feature type="chain" id="PRO_5001691484" evidence="1">
    <location>
        <begin position="24"/>
        <end position="320"/>
    </location>
</feature>
<comment type="caution">
    <text evidence="2">The sequence shown here is derived from an EMBL/GenBank/DDBJ whole genome shotgun (WGS) entry which is preliminary data.</text>
</comment>
<dbReference type="GeneID" id="90982934"/>
<protein>
    <submittedName>
        <fullName evidence="2">Uncharacterized protein</fullName>
    </submittedName>
</protein>
<name>A0A073IT36_9BACT</name>
<evidence type="ECO:0000313" key="2">
    <source>
        <dbReference type="EMBL" id="KEJ92959.1"/>
    </source>
</evidence>
<dbReference type="STRING" id="2754.EH55_13660"/>